<reference evidence="4 5" key="1">
    <citation type="submission" date="2019-11" db="EMBL/GenBank/DDBJ databases">
        <authorList>
            <person name="Im W.T."/>
        </authorList>
    </citation>
    <scope>NUCLEOTIDE SEQUENCE [LARGE SCALE GENOMIC DNA]</scope>
    <source>
        <strain evidence="4 5">SB-02</strain>
    </source>
</reference>
<dbReference type="InterPro" id="IPR007891">
    <property type="entry name" value="CHASE3"/>
</dbReference>
<feature type="domain" description="CHASE3" evidence="3">
    <location>
        <begin position="243"/>
        <end position="376"/>
    </location>
</feature>
<feature type="transmembrane region" description="Helical" evidence="2">
    <location>
        <begin position="10"/>
        <end position="28"/>
    </location>
</feature>
<keyword evidence="2" id="KW-1133">Transmembrane helix</keyword>
<feature type="transmembrane region" description="Helical" evidence="2">
    <location>
        <begin position="73"/>
        <end position="99"/>
    </location>
</feature>
<accession>A0A6I6GMP8</accession>
<feature type="transmembrane region" description="Helical" evidence="2">
    <location>
        <begin position="212"/>
        <end position="230"/>
    </location>
</feature>
<dbReference type="Proteomes" id="UP000426027">
    <property type="component" value="Chromosome"/>
</dbReference>
<protein>
    <recommendedName>
        <fullName evidence="3">CHASE3 domain-containing protein</fullName>
    </recommendedName>
</protein>
<organism evidence="4 5">
    <name type="scientific">Phnomibacter ginsenosidimutans</name>
    <dbReference type="NCBI Taxonomy" id="2676868"/>
    <lineage>
        <taxon>Bacteria</taxon>
        <taxon>Pseudomonadati</taxon>
        <taxon>Bacteroidota</taxon>
        <taxon>Chitinophagia</taxon>
        <taxon>Chitinophagales</taxon>
        <taxon>Chitinophagaceae</taxon>
        <taxon>Phnomibacter</taxon>
    </lineage>
</organism>
<evidence type="ECO:0000259" key="3">
    <source>
        <dbReference type="Pfam" id="PF05227"/>
    </source>
</evidence>
<dbReference type="Pfam" id="PF05227">
    <property type="entry name" value="CHASE3"/>
    <property type="match status" value="1"/>
</dbReference>
<keyword evidence="2" id="KW-0812">Transmembrane</keyword>
<sequence length="462" mass="51980">MLKKLHTSKVLSAIVIVAAILVVYGWIFNVNIFKSVLPGIINIKFNTAVGFLLLGTAVWLLEEKAEPRYLQWAKGIALFMFVFGLLSASQTIFDFNAGIDELIWKDDPNPVETKYAGRPSVHTSLSFAIISLVILFIQSKRMLWFCVISLIGIIIVSALVFLNQFFGSSFLQAIPWLAKTALLTAILFLLLSTSLLKSRHLANFKLTFEQKVGVYFAVSLLLLIFIFFAISDNNKQRADSEITIRHTYDTQLMSERIAKTTAEMQSSLRGFLVTKEDLYLNAFYNHVTAISRELKQFKKLTEINGEQQVRVDSLSQMIDRFIASRKILISVFQAGELTPEKLKVAANEGILLGGSVKNIISDIQRHENALLEIREERNNKTITNSNRIIVIFQGLTLLLIVTTFLIIYRKNQERNSAEAQLKASESELRKSMENLAFALESAGIGSWTIDLITGDIKRIGTS</sequence>
<keyword evidence="5" id="KW-1185">Reference proteome</keyword>
<dbReference type="EMBL" id="CP046566">
    <property type="protein sequence ID" value="QGW28968.1"/>
    <property type="molecule type" value="Genomic_DNA"/>
</dbReference>
<evidence type="ECO:0000313" key="5">
    <source>
        <dbReference type="Proteomes" id="UP000426027"/>
    </source>
</evidence>
<name>A0A6I6GMP8_9BACT</name>
<evidence type="ECO:0000256" key="2">
    <source>
        <dbReference type="SAM" id="Phobius"/>
    </source>
</evidence>
<dbReference type="AlphaFoldDB" id="A0A6I6GMP8"/>
<dbReference type="RefSeq" id="WP_157479321.1">
    <property type="nucleotide sequence ID" value="NZ_CP046566.1"/>
</dbReference>
<feature type="transmembrane region" description="Helical" evidence="2">
    <location>
        <begin position="144"/>
        <end position="167"/>
    </location>
</feature>
<keyword evidence="1" id="KW-0175">Coiled coil</keyword>
<gene>
    <name evidence="4" type="ORF">GLV81_13420</name>
</gene>
<proteinExistence type="predicted"/>
<dbReference type="KEGG" id="fls:GLV81_13420"/>
<feature type="transmembrane region" description="Helical" evidence="2">
    <location>
        <begin position="119"/>
        <end position="137"/>
    </location>
</feature>
<dbReference type="CDD" id="cd19410">
    <property type="entry name" value="HK9-like_sensor"/>
    <property type="match status" value="1"/>
</dbReference>
<keyword evidence="2" id="KW-0472">Membrane</keyword>
<evidence type="ECO:0000313" key="4">
    <source>
        <dbReference type="EMBL" id="QGW28968.1"/>
    </source>
</evidence>
<feature type="transmembrane region" description="Helical" evidence="2">
    <location>
        <begin position="173"/>
        <end position="191"/>
    </location>
</feature>
<feature type="transmembrane region" description="Helical" evidence="2">
    <location>
        <begin position="40"/>
        <end position="61"/>
    </location>
</feature>
<evidence type="ECO:0000256" key="1">
    <source>
        <dbReference type="SAM" id="Coils"/>
    </source>
</evidence>
<feature type="coiled-coil region" evidence="1">
    <location>
        <begin position="407"/>
        <end position="434"/>
    </location>
</feature>
<feature type="transmembrane region" description="Helical" evidence="2">
    <location>
        <begin position="388"/>
        <end position="408"/>
    </location>
</feature>